<dbReference type="Proteomes" id="UP000008743">
    <property type="component" value="Unassembled WGS sequence"/>
</dbReference>
<keyword evidence="4" id="KW-1185">Reference proteome</keyword>
<evidence type="ECO:0008006" key="5">
    <source>
        <dbReference type="Google" id="ProtNLM"/>
    </source>
</evidence>
<dbReference type="AlphaFoldDB" id="A0A0D2VTG1"/>
<feature type="compositionally biased region" description="Acidic residues" evidence="2">
    <location>
        <begin position="67"/>
        <end position="77"/>
    </location>
</feature>
<feature type="region of interest" description="Disordered" evidence="2">
    <location>
        <begin position="92"/>
        <end position="124"/>
    </location>
</feature>
<dbReference type="STRING" id="595528.A0A0D2VTG1"/>
<dbReference type="RefSeq" id="XP_004346854.1">
    <property type="nucleotide sequence ID" value="XM_004346804.2"/>
</dbReference>
<reference evidence="4" key="1">
    <citation type="submission" date="2011-02" db="EMBL/GenBank/DDBJ databases">
        <title>The Genome Sequence of Capsaspora owczarzaki ATCC 30864.</title>
        <authorList>
            <person name="Russ C."/>
            <person name="Cuomo C."/>
            <person name="Burger G."/>
            <person name="Gray M.W."/>
            <person name="Holland P.W.H."/>
            <person name="King N."/>
            <person name="Lang F.B.F."/>
            <person name="Roger A.J."/>
            <person name="Ruiz-Trillo I."/>
            <person name="Young S.K."/>
            <person name="Zeng Q."/>
            <person name="Gargeya S."/>
            <person name="Alvarado L."/>
            <person name="Berlin A."/>
            <person name="Chapman S.B."/>
            <person name="Chen Z."/>
            <person name="Freedman E."/>
            <person name="Gellesch M."/>
            <person name="Goldberg J."/>
            <person name="Griggs A."/>
            <person name="Gujja S."/>
            <person name="Heilman E."/>
            <person name="Heiman D."/>
            <person name="Howarth C."/>
            <person name="Mehta T."/>
            <person name="Neiman D."/>
            <person name="Pearson M."/>
            <person name="Roberts A."/>
            <person name="Saif S."/>
            <person name="Shea T."/>
            <person name="Shenoy N."/>
            <person name="Sisk P."/>
            <person name="Stolte C."/>
            <person name="Sykes S."/>
            <person name="White J."/>
            <person name="Yandava C."/>
            <person name="Haas B."/>
            <person name="Nusbaum C."/>
            <person name="Birren B."/>
        </authorList>
    </citation>
    <scope>NUCLEOTIDE SEQUENCE</scope>
    <source>
        <strain evidence="4">ATCC 30864</strain>
    </source>
</reference>
<dbReference type="OrthoDB" id="360540at2759"/>
<dbReference type="GO" id="GO:0005737">
    <property type="term" value="C:cytoplasm"/>
    <property type="evidence" value="ECO:0007669"/>
    <property type="project" value="TreeGrafter"/>
</dbReference>
<proteinExistence type="inferred from homology"/>
<dbReference type="PANTHER" id="PTHR15323:SF6">
    <property type="entry name" value="CELL DIVISION CYCLE PROTEIN 123 HOMOLOG"/>
    <property type="match status" value="1"/>
</dbReference>
<evidence type="ECO:0000313" key="3">
    <source>
        <dbReference type="EMBL" id="KJE94537.1"/>
    </source>
</evidence>
<comment type="similarity">
    <text evidence="1">Belongs to the CDC123 family.</text>
</comment>
<dbReference type="eggNOG" id="KOG2983">
    <property type="taxonomic scope" value="Eukaryota"/>
</dbReference>
<sequence length="364" mass="40829">MPAKPTRQHVLNCALPSWYPRFKHVSLRTEILPLTSDFVEYLLADGVFLSKDSSIGKVDPRDLNSYSDDDDDDDDDGASALAGTARSLAQPNRVAASGFDSNDSSDDDWEQQSQSETDSIAPTAPNFPELEAAIKAAIAKLGPVFPKLNWSAPQDASWIIPGGTIKCVSADEVFLLLKSSDFIVHDLCHSFDECSDLHDEPDSVPMFLALRRWHDLLRSMEFRCFVRNRQLIAISQRDVSNFYDFLPGMRATIRLQIAEFFAEHVRENFPNNDYVFDMYVNPSREIIKLVDFNPYHAPTSTALFDWEELEGLSGETVEVRVVDSPMNVQPSEYGAYKVPADVLSVQTTEDIERFAALFQSGQLA</sequence>
<dbReference type="InterPro" id="IPR009772">
    <property type="entry name" value="CDC123"/>
</dbReference>
<dbReference type="PANTHER" id="PTHR15323">
    <property type="entry name" value="D123 PROTEIN"/>
    <property type="match status" value="1"/>
</dbReference>
<dbReference type="PhylomeDB" id="A0A0D2VTG1"/>
<protein>
    <recommendedName>
        <fullName evidence="5">Cell division cycle protein 123</fullName>
    </recommendedName>
</protein>
<dbReference type="OMA" id="TFPDPNF"/>
<accession>A0A0D2VTG1</accession>
<organism evidence="3 4">
    <name type="scientific">Capsaspora owczarzaki (strain ATCC 30864)</name>
    <dbReference type="NCBI Taxonomy" id="595528"/>
    <lineage>
        <taxon>Eukaryota</taxon>
        <taxon>Filasterea</taxon>
        <taxon>Capsaspora</taxon>
    </lineage>
</organism>
<gene>
    <name evidence="3" type="ORF">CAOG_005169</name>
</gene>
<dbReference type="FunCoup" id="A0A0D2VTG1">
    <property type="interactions" value="469"/>
</dbReference>
<evidence type="ECO:0000313" key="4">
    <source>
        <dbReference type="Proteomes" id="UP000008743"/>
    </source>
</evidence>
<dbReference type="EMBL" id="KE346367">
    <property type="protein sequence ID" value="KJE94537.1"/>
    <property type="molecule type" value="Genomic_DNA"/>
</dbReference>
<evidence type="ECO:0000256" key="1">
    <source>
        <dbReference type="ARBA" id="ARBA00011047"/>
    </source>
</evidence>
<dbReference type="InParanoid" id="A0A0D2VTG1"/>
<feature type="region of interest" description="Disordered" evidence="2">
    <location>
        <begin position="59"/>
        <end position="80"/>
    </location>
</feature>
<dbReference type="Pfam" id="PF07065">
    <property type="entry name" value="D123"/>
    <property type="match status" value="1"/>
</dbReference>
<evidence type="ECO:0000256" key="2">
    <source>
        <dbReference type="SAM" id="MobiDB-lite"/>
    </source>
</evidence>
<name>A0A0D2VTG1_CAPO3</name>